<accession>A0AA90NEH2</accession>
<protein>
    <submittedName>
        <fullName evidence="1">Histidine phosphatase family protein</fullName>
        <ecNumber evidence="1">3.1.3.-</ecNumber>
    </submittedName>
</protein>
<evidence type="ECO:0000313" key="1">
    <source>
        <dbReference type="EMBL" id="MDP0396986.1"/>
    </source>
</evidence>
<keyword evidence="1" id="KW-0378">Hydrolase</keyword>
<dbReference type="InterPro" id="IPR050275">
    <property type="entry name" value="PGM_Phosphatase"/>
</dbReference>
<dbReference type="GO" id="GO:0005737">
    <property type="term" value="C:cytoplasm"/>
    <property type="evidence" value="ECO:0007669"/>
    <property type="project" value="TreeGrafter"/>
</dbReference>
<dbReference type="SMART" id="SM00855">
    <property type="entry name" value="PGAM"/>
    <property type="match status" value="1"/>
</dbReference>
<keyword evidence="2" id="KW-1185">Reference proteome</keyword>
<dbReference type="AlphaFoldDB" id="A0AA90NEH2"/>
<dbReference type="EMBL" id="JAUTIX010000001">
    <property type="protein sequence ID" value="MDP0396986.1"/>
    <property type="molecule type" value="Genomic_DNA"/>
</dbReference>
<dbReference type="PANTHER" id="PTHR48100">
    <property type="entry name" value="BROAD-SPECIFICITY PHOSPHATASE YOR283W-RELATED"/>
    <property type="match status" value="1"/>
</dbReference>
<dbReference type="CDD" id="cd07067">
    <property type="entry name" value="HP_PGM_like"/>
    <property type="match status" value="1"/>
</dbReference>
<organism evidence="1 2">
    <name type="scientific">Tsukamurella strandjordii</name>
    <dbReference type="NCBI Taxonomy" id="147577"/>
    <lineage>
        <taxon>Bacteria</taxon>
        <taxon>Bacillati</taxon>
        <taxon>Actinomycetota</taxon>
        <taxon>Actinomycetes</taxon>
        <taxon>Mycobacteriales</taxon>
        <taxon>Tsukamurellaceae</taxon>
        <taxon>Tsukamurella</taxon>
    </lineage>
</organism>
<dbReference type="EC" id="3.1.3.-" evidence="1"/>
<gene>
    <name evidence="1" type="ORF">Q7X28_03515</name>
</gene>
<name>A0AA90NEH2_9ACTN</name>
<dbReference type="Proteomes" id="UP001178281">
    <property type="component" value="Unassembled WGS sequence"/>
</dbReference>
<dbReference type="Pfam" id="PF00300">
    <property type="entry name" value="His_Phos_1"/>
    <property type="match status" value="1"/>
</dbReference>
<dbReference type="SUPFAM" id="SSF53254">
    <property type="entry name" value="Phosphoglycerate mutase-like"/>
    <property type="match status" value="1"/>
</dbReference>
<dbReference type="Gene3D" id="3.40.50.1240">
    <property type="entry name" value="Phosphoglycerate mutase-like"/>
    <property type="match status" value="1"/>
</dbReference>
<dbReference type="GO" id="GO:0016791">
    <property type="term" value="F:phosphatase activity"/>
    <property type="evidence" value="ECO:0007669"/>
    <property type="project" value="TreeGrafter"/>
</dbReference>
<sequence length="195" mass="20959">MTELVLVRHARTAANEADLLQGRRSDGPVLAGALTGPDWVGRGLPVPDAYYSSPQLRAQQTAVHLFPGRVFHVDERLAERDLGDLDGMAAEALRSDHPDLAARLAGDARFVPPAGESALEVAARFRSFLRDLPAGVDTVGCVTHGALIAIVLRLLAGTRERSRIRNLEAVRLRLVAPDAVVPVQLVTADEQVVRA</sequence>
<dbReference type="InterPro" id="IPR013078">
    <property type="entry name" value="His_Pase_superF_clade-1"/>
</dbReference>
<dbReference type="InterPro" id="IPR029033">
    <property type="entry name" value="His_PPase_superfam"/>
</dbReference>
<reference evidence="1" key="1">
    <citation type="submission" date="2023-08" db="EMBL/GenBank/DDBJ databases">
        <title>The draft genome of Tsukamurella strandjordii strain 050030.</title>
        <authorList>
            <person name="Zhao F."/>
            <person name="Feng Y."/>
            <person name="Zong Z."/>
        </authorList>
    </citation>
    <scope>NUCLEOTIDE SEQUENCE</scope>
    <source>
        <strain evidence="1">050030</strain>
    </source>
</reference>
<dbReference type="PANTHER" id="PTHR48100:SF1">
    <property type="entry name" value="HISTIDINE PHOSPHATASE FAMILY PROTEIN-RELATED"/>
    <property type="match status" value="1"/>
</dbReference>
<evidence type="ECO:0000313" key="2">
    <source>
        <dbReference type="Proteomes" id="UP001178281"/>
    </source>
</evidence>
<proteinExistence type="predicted"/>
<comment type="caution">
    <text evidence="1">The sequence shown here is derived from an EMBL/GenBank/DDBJ whole genome shotgun (WGS) entry which is preliminary data.</text>
</comment>
<dbReference type="RefSeq" id="WP_220656802.1">
    <property type="nucleotide sequence ID" value="NZ_BAAAII010000011.1"/>
</dbReference>